<dbReference type="EMBL" id="FOYU01000001">
    <property type="protein sequence ID" value="SFR44908.1"/>
    <property type="molecule type" value="Genomic_DNA"/>
</dbReference>
<feature type="transmembrane region" description="Helical" evidence="5">
    <location>
        <begin position="149"/>
        <end position="166"/>
    </location>
</feature>
<evidence type="ECO:0000256" key="4">
    <source>
        <dbReference type="ARBA" id="ARBA00023136"/>
    </source>
</evidence>
<evidence type="ECO:0000256" key="5">
    <source>
        <dbReference type="SAM" id="Phobius"/>
    </source>
</evidence>
<feature type="transmembrane region" description="Helical" evidence="5">
    <location>
        <begin position="217"/>
        <end position="239"/>
    </location>
</feature>
<feature type="transmembrane region" description="Helical" evidence="5">
    <location>
        <begin position="110"/>
        <end position="129"/>
    </location>
</feature>
<feature type="domain" description="O-antigen ligase-related" evidence="6">
    <location>
        <begin position="181"/>
        <end position="307"/>
    </location>
</feature>
<dbReference type="Proteomes" id="UP000199424">
    <property type="component" value="Unassembled WGS sequence"/>
</dbReference>
<keyword evidence="3 5" id="KW-1133">Transmembrane helix</keyword>
<evidence type="ECO:0000256" key="1">
    <source>
        <dbReference type="ARBA" id="ARBA00004141"/>
    </source>
</evidence>
<evidence type="ECO:0000313" key="8">
    <source>
        <dbReference type="Proteomes" id="UP000199424"/>
    </source>
</evidence>
<feature type="transmembrane region" description="Helical" evidence="5">
    <location>
        <begin position="323"/>
        <end position="344"/>
    </location>
</feature>
<feature type="transmembrane region" description="Helical" evidence="5">
    <location>
        <begin position="60"/>
        <end position="78"/>
    </location>
</feature>
<proteinExistence type="predicted"/>
<dbReference type="InterPro" id="IPR007016">
    <property type="entry name" value="O-antigen_ligase-rel_domated"/>
</dbReference>
<keyword evidence="2 5" id="KW-0812">Transmembrane</keyword>
<keyword evidence="8" id="KW-1185">Reference proteome</keyword>
<reference evidence="8" key="1">
    <citation type="submission" date="2016-10" db="EMBL/GenBank/DDBJ databases">
        <authorList>
            <person name="Varghese N."/>
            <person name="Submissions S."/>
        </authorList>
    </citation>
    <scope>NUCLEOTIDE SEQUENCE [LARGE SCALE GENOMIC DNA]</scope>
    <source>
        <strain evidence="8">CGMCC 1.7285</strain>
    </source>
</reference>
<evidence type="ECO:0000256" key="2">
    <source>
        <dbReference type="ARBA" id="ARBA00022692"/>
    </source>
</evidence>
<accession>A0A1I6GRV0</accession>
<feature type="transmembrane region" description="Helical" evidence="5">
    <location>
        <begin position="84"/>
        <end position="103"/>
    </location>
</feature>
<name>A0A1I6GRV0_9GAMM</name>
<evidence type="ECO:0000259" key="6">
    <source>
        <dbReference type="Pfam" id="PF04932"/>
    </source>
</evidence>
<evidence type="ECO:0000256" key="3">
    <source>
        <dbReference type="ARBA" id="ARBA00022989"/>
    </source>
</evidence>
<dbReference type="GO" id="GO:0016020">
    <property type="term" value="C:membrane"/>
    <property type="evidence" value="ECO:0007669"/>
    <property type="project" value="UniProtKB-SubCell"/>
</dbReference>
<dbReference type="AlphaFoldDB" id="A0A1I6GRV0"/>
<feature type="transmembrane region" description="Helical" evidence="5">
    <location>
        <begin position="293"/>
        <end position="316"/>
    </location>
</feature>
<evidence type="ECO:0000313" key="7">
    <source>
        <dbReference type="EMBL" id="SFR44908.1"/>
    </source>
</evidence>
<dbReference type="RefSeq" id="WP_092856173.1">
    <property type="nucleotide sequence ID" value="NZ_FOYU01000001.1"/>
</dbReference>
<organism evidence="7 8">
    <name type="scientific">Pseudidiomarina maritima</name>
    <dbReference type="NCBI Taxonomy" id="519453"/>
    <lineage>
        <taxon>Bacteria</taxon>
        <taxon>Pseudomonadati</taxon>
        <taxon>Pseudomonadota</taxon>
        <taxon>Gammaproteobacteria</taxon>
        <taxon>Alteromonadales</taxon>
        <taxon>Idiomarinaceae</taxon>
        <taxon>Pseudidiomarina</taxon>
    </lineage>
</organism>
<sequence length="369" mass="42580">MNKKDLFVFLGFALSLIFSFGSFFFSNLANFIVSSLSLIFFMVFYLKCRISNNGLKFSSFEFFIFLLFVFTSIFIFLFSYNKPLSLFVLWNLFITYLVGFFFYHSKFTSLLSVVKVAYVLYLLLIFLNLESLAVGVNGINVIIDGASRNVVSGIAIYLFVFICLLSERAEAKINYFYPASLLSIALLANSRTALILSFVLTVMVFIYNTRNYRIRKLAFFCALLLVGLTTLSTEVWYSYLSGTRLSEGLQSIRYEMWREYIQSIDFESFFIGVNLDRLPLISSFNNNPHNSYIYAHSMFGFAAFIWFLFLSFSVLYSFIVGRYFIGSLMLIIVVRAAFDIGFFLGKFDFVLFTTLLYLYQPHDSGCKEA</sequence>
<keyword evidence="4 5" id="KW-0472">Membrane</keyword>
<feature type="transmembrane region" description="Helical" evidence="5">
    <location>
        <begin position="7"/>
        <end position="25"/>
    </location>
</feature>
<feature type="transmembrane region" description="Helical" evidence="5">
    <location>
        <begin position="194"/>
        <end position="210"/>
    </location>
</feature>
<comment type="subcellular location">
    <subcellularLocation>
        <location evidence="1">Membrane</location>
        <topology evidence="1">Multi-pass membrane protein</topology>
    </subcellularLocation>
</comment>
<protein>
    <recommendedName>
        <fullName evidence="6">O-antigen ligase-related domain-containing protein</fullName>
    </recommendedName>
</protein>
<gene>
    <name evidence="7" type="ORF">SAMN04488070_1135</name>
</gene>
<dbReference type="Pfam" id="PF04932">
    <property type="entry name" value="Wzy_C"/>
    <property type="match status" value="1"/>
</dbReference>